<sequence>LDGGRVLRAVIWGMTKNFHQATKIASATGQGFAYFLIFGGIATAFIVGWLGGLWLAFIGWFLATAAKASYRQTVVSEILRGASVGEIMSRGFKSIEPNVSLQQALDDYMMPFSQRALPVSQWGRLLGLITLTDIKKTPRQLWSSTPVSEVMTRTDELKTVSRDDDLNTVLQYLQSQDLNQLPVMQAGELIGMVTRSDLIRYLQLRQEIDVRARAKGADKQD</sequence>
<keyword evidence="2" id="KW-0812">Transmembrane</keyword>
<dbReference type="PANTHER" id="PTHR43080:SF26">
    <property type="entry name" value="REGULATORY PROTEIN"/>
    <property type="match status" value="1"/>
</dbReference>
<dbReference type="PROSITE" id="PS51371">
    <property type="entry name" value="CBS"/>
    <property type="match status" value="1"/>
</dbReference>
<name>X1PPH1_9ZZZZ</name>
<reference evidence="4" key="1">
    <citation type="journal article" date="2014" name="Front. Microbiol.">
        <title>High frequency of phylogenetically diverse reductive dehalogenase-homologous genes in deep subseafloor sedimentary metagenomes.</title>
        <authorList>
            <person name="Kawai M."/>
            <person name="Futagami T."/>
            <person name="Toyoda A."/>
            <person name="Takaki Y."/>
            <person name="Nishi S."/>
            <person name="Hori S."/>
            <person name="Arai W."/>
            <person name="Tsubouchi T."/>
            <person name="Morono Y."/>
            <person name="Uchiyama I."/>
            <person name="Ito T."/>
            <person name="Fujiyama A."/>
            <person name="Inagaki F."/>
            <person name="Takami H."/>
        </authorList>
    </citation>
    <scope>NUCLEOTIDE SEQUENCE</scope>
    <source>
        <strain evidence="4">Expedition CK06-06</strain>
    </source>
</reference>
<dbReference type="InterPro" id="IPR000644">
    <property type="entry name" value="CBS_dom"/>
</dbReference>
<dbReference type="PANTHER" id="PTHR43080">
    <property type="entry name" value="CBS DOMAIN-CONTAINING PROTEIN CBSX3, MITOCHONDRIAL"/>
    <property type="match status" value="1"/>
</dbReference>
<dbReference type="EMBL" id="BARV01035535">
    <property type="protein sequence ID" value="GAI57733.1"/>
    <property type="molecule type" value="Genomic_DNA"/>
</dbReference>
<proteinExistence type="predicted"/>
<feature type="domain" description="CBS" evidence="3">
    <location>
        <begin position="151"/>
        <end position="210"/>
    </location>
</feature>
<dbReference type="Gene3D" id="3.10.580.10">
    <property type="entry name" value="CBS-domain"/>
    <property type="match status" value="2"/>
</dbReference>
<keyword evidence="2" id="KW-0472">Membrane</keyword>
<comment type="caution">
    <text evidence="4">The sequence shown here is derived from an EMBL/GenBank/DDBJ whole genome shotgun (WGS) entry which is preliminary data.</text>
</comment>
<dbReference type="Pfam" id="PF00571">
    <property type="entry name" value="CBS"/>
    <property type="match status" value="2"/>
</dbReference>
<gene>
    <name evidence="4" type="ORF">S06H3_55433</name>
</gene>
<evidence type="ECO:0000256" key="1">
    <source>
        <dbReference type="ARBA" id="ARBA00023122"/>
    </source>
</evidence>
<evidence type="ECO:0000256" key="2">
    <source>
        <dbReference type="SAM" id="Phobius"/>
    </source>
</evidence>
<dbReference type="AlphaFoldDB" id="X1PPH1"/>
<dbReference type="InterPro" id="IPR051257">
    <property type="entry name" value="Diverse_CBS-Domain"/>
</dbReference>
<feature type="non-terminal residue" evidence="4">
    <location>
        <position position="1"/>
    </location>
</feature>
<dbReference type="SUPFAM" id="SSF54631">
    <property type="entry name" value="CBS-domain pair"/>
    <property type="match status" value="1"/>
</dbReference>
<dbReference type="InterPro" id="IPR046342">
    <property type="entry name" value="CBS_dom_sf"/>
</dbReference>
<keyword evidence="2" id="KW-1133">Transmembrane helix</keyword>
<dbReference type="SMART" id="SM00116">
    <property type="entry name" value="CBS"/>
    <property type="match status" value="2"/>
</dbReference>
<evidence type="ECO:0000313" key="4">
    <source>
        <dbReference type="EMBL" id="GAI57733.1"/>
    </source>
</evidence>
<keyword evidence="1" id="KW-0129">CBS domain</keyword>
<evidence type="ECO:0000259" key="3">
    <source>
        <dbReference type="PROSITE" id="PS51371"/>
    </source>
</evidence>
<protein>
    <recommendedName>
        <fullName evidence="3">CBS domain-containing protein</fullName>
    </recommendedName>
</protein>
<organism evidence="4">
    <name type="scientific">marine sediment metagenome</name>
    <dbReference type="NCBI Taxonomy" id="412755"/>
    <lineage>
        <taxon>unclassified sequences</taxon>
        <taxon>metagenomes</taxon>
        <taxon>ecological metagenomes</taxon>
    </lineage>
</organism>
<feature type="transmembrane region" description="Helical" evidence="2">
    <location>
        <begin position="32"/>
        <end position="62"/>
    </location>
</feature>
<accession>X1PPH1</accession>